<dbReference type="RefSeq" id="XP_001878394.1">
    <property type="nucleotide sequence ID" value="XM_001878359.1"/>
</dbReference>
<sequence length="83" mass="9903">MNEGVEKIYKPRFRVVGIFTHSQIFCFVALKRKVWVGDWLHSVRESHSIKVVGSFSLWLLRHDWKGKTGEVITELCRQWETER</sequence>
<dbReference type="EMBL" id="DS547096">
    <property type="protein sequence ID" value="EDR11093.1"/>
    <property type="molecule type" value="Genomic_DNA"/>
</dbReference>
<evidence type="ECO:0000313" key="1">
    <source>
        <dbReference type="EMBL" id="EDR11093.1"/>
    </source>
</evidence>
<protein>
    <submittedName>
        <fullName evidence="1">Predicted protein</fullName>
    </submittedName>
</protein>
<gene>
    <name evidence="1" type="ORF">LACBIDRAFT_315454</name>
</gene>
<proteinExistence type="predicted"/>
<dbReference type="InParanoid" id="B0D2F8"/>
<accession>B0D2F8</accession>
<dbReference type="AlphaFoldDB" id="B0D2F8"/>
<reference evidence="1 2" key="1">
    <citation type="journal article" date="2008" name="Nature">
        <title>The genome of Laccaria bicolor provides insights into mycorrhizal symbiosis.</title>
        <authorList>
            <person name="Martin F."/>
            <person name="Aerts A."/>
            <person name="Ahren D."/>
            <person name="Brun A."/>
            <person name="Danchin E.G.J."/>
            <person name="Duchaussoy F."/>
            <person name="Gibon J."/>
            <person name="Kohler A."/>
            <person name="Lindquist E."/>
            <person name="Pereda V."/>
            <person name="Salamov A."/>
            <person name="Shapiro H.J."/>
            <person name="Wuyts J."/>
            <person name="Blaudez D."/>
            <person name="Buee M."/>
            <person name="Brokstein P."/>
            <person name="Canbaeck B."/>
            <person name="Cohen D."/>
            <person name="Courty P.E."/>
            <person name="Coutinho P.M."/>
            <person name="Delaruelle C."/>
            <person name="Detter J.C."/>
            <person name="Deveau A."/>
            <person name="DiFazio S."/>
            <person name="Duplessis S."/>
            <person name="Fraissinet-Tachet L."/>
            <person name="Lucic E."/>
            <person name="Frey-Klett P."/>
            <person name="Fourrey C."/>
            <person name="Feussner I."/>
            <person name="Gay G."/>
            <person name="Grimwood J."/>
            <person name="Hoegger P.J."/>
            <person name="Jain P."/>
            <person name="Kilaru S."/>
            <person name="Labbe J."/>
            <person name="Lin Y.C."/>
            <person name="Legue V."/>
            <person name="Le Tacon F."/>
            <person name="Marmeisse R."/>
            <person name="Melayah D."/>
            <person name="Montanini B."/>
            <person name="Muratet M."/>
            <person name="Nehls U."/>
            <person name="Niculita-Hirzel H."/>
            <person name="Oudot-Le Secq M.P."/>
            <person name="Peter M."/>
            <person name="Quesneville H."/>
            <person name="Rajashekar B."/>
            <person name="Reich M."/>
            <person name="Rouhier N."/>
            <person name="Schmutz J."/>
            <person name="Yin T."/>
            <person name="Chalot M."/>
            <person name="Henrissat B."/>
            <person name="Kuees U."/>
            <person name="Lucas S."/>
            <person name="Van de Peer Y."/>
            <person name="Podila G.K."/>
            <person name="Polle A."/>
            <person name="Pukkila P.J."/>
            <person name="Richardson P.M."/>
            <person name="Rouze P."/>
            <person name="Sanders I.R."/>
            <person name="Stajich J.E."/>
            <person name="Tunlid A."/>
            <person name="Tuskan G."/>
            <person name="Grigoriev I.V."/>
        </authorList>
    </citation>
    <scope>NUCLEOTIDE SEQUENCE [LARGE SCALE GENOMIC DNA]</scope>
    <source>
        <strain evidence="2">S238N-H82 / ATCC MYA-4686</strain>
    </source>
</reference>
<name>B0D2F8_LACBS</name>
<dbReference type="Proteomes" id="UP000001194">
    <property type="component" value="Unassembled WGS sequence"/>
</dbReference>
<keyword evidence="2" id="KW-1185">Reference proteome</keyword>
<evidence type="ECO:0000313" key="2">
    <source>
        <dbReference type="Proteomes" id="UP000001194"/>
    </source>
</evidence>
<organism evidence="2">
    <name type="scientific">Laccaria bicolor (strain S238N-H82 / ATCC MYA-4686)</name>
    <name type="common">Bicoloured deceiver</name>
    <name type="synonym">Laccaria laccata var. bicolor</name>
    <dbReference type="NCBI Taxonomy" id="486041"/>
    <lineage>
        <taxon>Eukaryota</taxon>
        <taxon>Fungi</taxon>
        <taxon>Dikarya</taxon>
        <taxon>Basidiomycota</taxon>
        <taxon>Agaricomycotina</taxon>
        <taxon>Agaricomycetes</taxon>
        <taxon>Agaricomycetidae</taxon>
        <taxon>Agaricales</taxon>
        <taxon>Agaricineae</taxon>
        <taxon>Hydnangiaceae</taxon>
        <taxon>Laccaria</taxon>
    </lineage>
</organism>
<dbReference type="GeneID" id="6073845"/>
<dbReference type="KEGG" id="lbc:LACBIDRAFT_315454"/>
<dbReference type="HOGENOM" id="CLU_2542948_0_0_1"/>